<sequence>SFLCSDDLLQSPIFNLSRTSKITKVVQQFNVIIYKIPPVDKNQVDFTSNQEMLNAVTGMPYSEILKMSGINYMPEEFRVTLEDSNTWNQLNQQKFDVIIADEYKAAARVLGAHFNVPVIAYINWGPVSMVGGLLYPINPSYMPLDFSPRATSDKMDIYQRFDNLWEYLKYSYYNNIILEKMKKICLSNEYIKPEACDNILDFYKTVSLVLMNRNDVLNYPAPFMPHMVSVEGFFLDKPKPLTGIYKESVEKSKEHGVIVVSFGSLFRKLPSETAEIFAKAFARMDQTVIWSYEGPTPEGLGSNTVIRNWIPQNDILAHPYVKLFVHQCGMSGTFETLNYAIPNIGIPFWVDQFYNCEKLANRVGSGKYLNLKGLTSAELRTAMDEVISNATYKKNAQKAADIYHNQPIDPKKKLCIG</sequence>
<accession>A0A8S4Q2S6</accession>
<dbReference type="InterPro" id="IPR002213">
    <property type="entry name" value="UDP_glucos_trans"/>
</dbReference>
<evidence type="ECO:0000313" key="5">
    <source>
        <dbReference type="Proteomes" id="UP000749559"/>
    </source>
</evidence>
<dbReference type="GO" id="GO:0008194">
    <property type="term" value="F:UDP-glycosyltransferase activity"/>
    <property type="evidence" value="ECO:0007669"/>
    <property type="project" value="InterPro"/>
</dbReference>
<reference evidence="4" key="1">
    <citation type="submission" date="2022-03" db="EMBL/GenBank/DDBJ databases">
        <authorList>
            <person name="Martin C."/>
        </authorList>
    </citation>
    <scope>NUCLEOTIDE SEQUENCE</scope>
</reference>
<keyword evidence="5" id="KW-1185">Reference proteome</keyword>
<keyword evidence="3" id="KW-0808">Transferase</keyword>
<dbReference type="AlphaFoldDB" id="A0A8S4Q2S6"/>
<protein>
    <submittedName>
        <fullName evidence="4">Uncharacterized protein</fullName>
    </submittedName>
</protein>
<dbReference type="Gene3D" id="3.40.50.2000">
    <property type="entry name" value="Glycogen Phosphorylase B"/>
    <property type="match status" value="1"/>
</dbReference>
<comment type="caution">
    <text evidence="4">The sequence shown here is derived from an EMBL/GenBank/DDBJ whole genome shotgun (WGS) entry which is preliminary data.</text>
</comment>
<dbReference type="Proteomes" id="UP000749559">
    <property type="component" value="Unassembled WGS sequence"/>
</dbReference>
<dbReference type="PANTHER" id="PTHR48043">
    <property type="entry name" value="EG:EG0003.4 PROTEIN-RELATED"/>
    <property type="match status" value="1"/>
</dbReference>
<keyword evidence="2" id="KW-0328">Glycosyltransferase</keyword>
<name>A0A8S4Q2S6_OWEFU</name>
<evidence type="ECO:0000313" key="4">
    <source>
        <dbReference type="EMBL" id="CAH1799970.1"/>
    </source>
</evidence>
<evidence type="ECO:0000256" key="1">
    <source>
        <dbReference type="ARBA" id="ARBA00009995"/>
    </source>
</evidence>
<comment type="similarity">
    <text evidence="1">Belongs to the UDP-glycosyltransferase family.</text>
</comment>
<dbReference type="InterPro" id="IPR050271">
    <property type="entry name" value="UDP-glycosyltransferase"/>
</dbReference>
<dbReference type="EMBL" id="CAIIXF020000011">
    <property type="protein sequence ID" value="CAH1799970.1"/>
    <property type="molecule type" value="Genomic_DNA"/>
</dbReference>
<evidence type="ECO:0000256" key="2">
    <source>
        <dbReference type="ARBA" id="ARBA00022676"/>
    </source>
</evidence>
<dbReference type="OrthoDB" id="6106008at2759"/>
<dbReference type="SUPFAM" id="SSF53756">
    <property type="entry name" value="UDP-Glycosyltransferase/glycogen phosphorylase"/>
    <property type="match status" value="1"/>
</dbReference>
<dbReference type="Pfam" id="PF00201">
    <property type="entry name" value="UDPGT"/>
    <property type="match status" value="1"/>
</dbReference>
<organism evidence="4 5">
    <name type="scientific">Owenia fusiformis</name>
    <name type="common">Polychaete worm</name>
    <dbReference type="NCBI Taxonomy" id="6347"/>
    <lineage>
        <taxon>Eukaryota</taxon>
        <taxon>Metazoa</taxon>
        <taxon>Spiralia</taxon>
        <taxon>Lophotrochozoa</taxon>
        <taxon>Annelida</taxon>
        <taxon>Polychaeta</taxon>
        <taxon>Sedentaria</taxon>
        <taxon>Canalipalpata</taxon>
        <taxon>Sabellida</taxon>
        <taxon>Oweniida</taxon>
        <taxon>Oweniidae</taxon>
        <taxon>Owenia</taxon>
    </lineage>
</organism>
<proteinExistence type="inferred from homology"/>
<dbReference type="CDD" id="cd03784">
    <property type="entry name" value="GT1_Gtf-like"/>
    <property type="match status" value="1"/>
</dbReference>
<dbReference type="PANTHER" id="PTHR48043:SF145">
    <property type="entry name" value="FI06409P-RELATED"/>
    <property type="match status" value="1"/>
</dbReference>
<gene>
    <name evidence="4" type="ORF">OFUS_LOCUS23923</name>
</gene>
<feature type="non-terminal residue" evidence="4">
    <location>
        <position position="1"/>
    </location>
</feature>
<evidence type="ECO:0000256" key="3">
    <source>
        <dbReference type="ARBA" id="ARBA00022679"/>
    </source>
</evidence>
<dbReference type="FunFam" id="3.40.50.2000:FF:000021">
    <property type="entry name" value="UDP-glucuronosyltransferase"/>
    <property type="match status" value="1"/>
</dbReference>